<name>A0A8B6F3R4_MYTGA</name>
<sequence length="354" mass="39348">MLNDLRNNVEMTHDGSHNRSKEIVKVVSTVKNVRGQDGTGEIINAVDTCKDDLGRDHKNKHASQEGSCGGTINVVDACKDDLDRDHNINKHVSQERDCGGIINVVDTCKDNLGRDHKNKHASQEGSCGGIINVVDTCKDDFKCEIIKKFDKEIQQLPSDIEGGVLQPVVFTAEPHVSEVSNAEDKSNLAKFTDNQIMILRNDDMQESKVVLAEITENGMMRYIPVPDQDGATMFVLDPANTEHHLKTYHNQYDLLKGHAEKETIHIYTQQGLATGCLPHGVETVTRHEGQETADVQQVLESAGEQQVLESVNVQHCFENTTKAEKLDQDGFEPMEVTYSSMYSLSEMKSAENDN</sequence>
<protein>
    <submittedName>
        <fullName evidence="1">Uncharacterized protein</fullName>
    </submittedName>
</protein>
<accession>A0A8B6F3R4</accession>
<comment type="caution">
    <text evidence="1">The sequence shown here is derived from an EMBL/GenBank/DDBJ whole genome shotgun (WGS) entry which is preliminary data.</text>
</comment>
<reference evidence="1" key="1">
    <citation type="submission" date="2018-11" db="EMBL/GenBank/DDBJ databases">
        <authorList>
            <person name="Alioto T."/>
            <person name="Alioto T."/>
        </authorList>
    </citation>
    <scope>NUCLEOTIDE SEQUENCE</scope>
</reference>
<evidence type="ECO:0000313" key="1">
    <source>
        <dbReference type="EMBL" id="VDI44127.1"/>
    </source>
</evidence>
<proteinExistence type="predicted"/>
<dbReference type="AlphaFoldDB" id="A0A8B6F3R4"/>
<keyword evidence="2" id="KW-1185">Reference proteome</keyword>
<dbReference type="OrthoDB" id="6226898at2759"/>
<evidence type="ECO:0000313" key="2">
    <source>
        <dbReference type="Proteomes" id="UP000596742"/>
    </source>
</evidence>
<organism evidence="1 2">
    <name type="scientific">Mytilus galloprovincialis</name>
    <name type="common">Mediterranean mussel</name>
    <dbReference type="NCBI Taxonomy" id="29158"/>
    <lineage>
        <taxon>Eukaryota</taxon>
        <taxon>Metazoa</taxon>
        <taxon>Spiralia</taxon>
        <taxon>Lophotrochozoa</taxon>
        <taxon>Mollusca</taxon>
        <taxon>Bivalvia</taxon>
        <taxon>Autobranchia</taxon>
        <taxon>Pteriomorphia</taxon>
        <taxon>Mytilida</taxon>
        <taxon>Mytiloidea</taxon>
        <taxon>Mytilidae</taxon>
        <taxon>Mytilinae</taxon>
        <taxon>Mytilus</taxon>
    </lineage>
</organism>
<gene>
    <name evidence="1" type="ORF">MGAL_10B084346</name>
</gene>
<dbReference type="EMBL" id="UYJE01006234">
    <property type="protein sequence ID" value="VDI44127.1"/>
    <property type="molecule type" value="Genomic_DNA"/>
</dbReference>
<dbReference type="Proteomes" id="UP000596742">
    <property type="component" value="Unassembled WGS sequence"/>
</dbReference>